<proteinExistence type="inferred from homology"/>
<keyword evidence="7" id="KW-0458">Lysosome</keyword>
<evidence type="ECO:0000256" key="7">
    <source>
        <dbReference type="ARBA" id="ARBA00023228"/>
    </source>
</evidence>
<evidence type="ECO:0000313" key="12">
    <source>
        <dbReference type="EMBL" id="KAB7498818.1"/>
    </source>
</evidence>
<dbReference type="Proteomes" id="UP000326759">
    <property type="component" value="Unassembled WGS sequence"/>
</dbReference>
<evidence type="ECO:0000256" key="1">
    <source>
        <dbReference type="ARBA" id="ARBA00010599"/>
    </source>
</evidence>
<dbReference type="Pfam" id="PF15065">
    <property type="entry name" value="NCU-G1"/>
    <property type="match status" value="1"/>
</dbReference>
<evidence type="ECO:0000313" key="13">
    <source>
        <dbReference type="Proteomes" id="UP000326759"/>
    </source>
</evidence>
<name>A0A5N5SY40_9CRUS</name>
<keyword evidence="13" id="KW-1185">Reference proteome</keyword>
<comment type="subcellular location">
    <subcellularLocation>
        <location evidence="9">Lysosome membrane</location>
        <topology evidence="9">Single-pass type I membrane protein</topology>
        <orientation evidence="9">Lumenal side</orientation>
    </subcellularLocation>
</comment>
<accession>A0A5N5SY40</accession>
<keyword evidence="3" id="KW-0732">Signal</keyword>
<evidence type="ECO:0000256" key="3">
    <source>
        <dbReference type="ARBA" id="ARBA00022729"/>
    </source>
</evidence>
<dbReference type="OrthoDB" id="6264340at2759"/>
<evidence type="ECO:0000256" key="4">
    <source>
        <dbReference type="ARBA" id="ARBA00022989"/>
    </source>
</evidence>
<organism evidence="12 13">
    <name type="scientific">Armadillidium nasatum</name>
    <dbReference type="NCBI Taxonomy" id="96803"/>
    <lineage>
        <taxon>Eukaryota</taxon>
        <taxon>Metazoa</taxon>
        <taxon>Ecdysozoa</taxon>
        <taxon>Arthropoda</taxon>
        <taxon>Crustacea</taxon>
        <taxon>Multicrustacea</taxon>
        <taxon>Malacostraca</taxon>
        <taxon>Eumalacostraca</taxon>
        <taxon>Peracarida</taxon>
        <taxon>Isopoda</taxon>
        <taxon>Oniscidea</taxon>
        <taxon>Crinocheta</taxon>
        <taxon>Armadillidiidae</taxon>
        <taxon>Armadillidium</taxon>
    </lineage>
</organism>
<comment type="subunit">
    <text evidence="10">Interacts (via lumenal domain) with lysosomal protein MFSD1; the interaction starts while both proteins are still in the endoplasmic reticulum and is required for stabilization of MFSD1 in lysosomes but has no direct effect on its targeting to lysosomes or transporter activity.</text>
</comment>
<evidence type="ECO:0000256" key="5">
    <source>
        <dbReference type="ARBA" id="ARBA00023136"/>
    </source>
</evidence>
<keyword evidence="4 11" id="KW-1133">Transmembrane helix</keyword>
<evidence type="ECO:0000256" key="11">
    <source>
        <dbReference type="SAM" id="Phobius"/>
    </source>
</evidence>
<comment type="caution">
    <text evidence="12">The sequence shown here is derived from an EMBL/GenBank/DDBJ whole genome shotgun (WGS) entry which is preliminary data.</text>
</comment>
<dbReference type="AlphaFoldDB" id="A0A5N5SY40"/>
<gene>
    <name evidence="12" type="primary">glmp-b</name>
    <name evidence="12" type="ORF">Anas_05351</name>
</gene>
<dbReference type="GO" id="GO:0005765">
    <property type="term" value="C:lysosomal membrane"/>
    <property type="evidence" value="ECO:0007669"/>
    <property type="project" value="UniProtKB-SubCell"/>
</dbReference>
<evidence type="ECO:0000256" key="2">
    <source>
        <dbReference type="ARBA" id="ARBA00022692"/>
    </source>
</evidence>
<evidence type="ECO:0000256" key="10">
    <source>
        <dbReference type="ARBA" id="ARBA00044960"/>
    </source>
</evidence>
<comment type="function">
    <text evidence="8">Required to protect lysosomal transporter MFSD1 from lysosomal proteolysis and for MFSD1 lysosomal localization.</text>
</comment>
<keyword evidence="2 11" id="KW-0812">Transmembrane</keyword>
<evidence type="ECO:0000256" key="9">
    <source>
        <dbReference type="ARBA" id="ARBA00024189"/>
    </source>
</evidence>
<keyword evidence="5 11" id="KW-0472">Membrane</keyword>
<keyword evidence="6" id="KW-0325">Glycoprotein</keyword>
<dbReference type="InterPro" id="IPR029382">
    <property type="entry name" value="NCU-G1"/>
</dbReference>
<protein>
    <submittedName>
        <fullName evidence="12">Glycosylated lysosomal membrane protein B</fullName>
    </submittedName>
</protein>
<dbReference type="PANTHER" id="PTHR31981:SF1">
    <property type="entry name" value="GLYCOSYLATED LYSOSOMAL MEMBRANE PROTEIN"/>
    <property type="match status" value="1"/>
</dbReference>
<reference evidence="12 13" key="1">
    <citation type="journal article" date="2019" name="PLoS Biol.">
        <title>Sex chromosomes control vertical transmission of feminizing Wolbachia symbionts in an isopod.</title>
        <authorList>
            <person name="Becking T."/>
            <person name="Chebbi M.A."/>
            <person name="Giraud I."/>
            <person name="Moumen B."/>
            <person name="Laverre T."/>
            <person name="Caubet Y."/>
            <person name="Peccoud J."/>
            <person name="Gilbert C."/>
            <person name="Cordaux R."/>
        </authorList>
    </citation>
    <scope>NUCLEOTIDE SEQUENCE [LARGE SCALE GENOMIC DNA]</scope>
    <source>
        <strain evidence="12">ANa2</strain>
        <tissue evidence="12">Whole body excluding digestive tract and cuticle</tissue>
    </source>
</reference>
<feature type="transmembrane region" description="Helical" evidence="11">
    <location>
        <begin position="409"/>
        <end position="433"/>
    </location>
</feature>
<comment type="similarity">
    <text evidence="1">Belongs to the GLMP family.</text>
</comment>
<evidence type="ECO:0000256" key="6">
    <source>
        <dbReference type="ARBA" id="ARBA00023180"/>
    </source>
</evidence>
<dbReference type="PANTHER" id="PTHR31981">
    <property type="entry name" value="GLYCOSYLATED LYSOSOMAL MEMBRANE PROTEIN"/>
    <property type="match status" value="1"/>
</dbReference>
<sequence length="449" mass="50637">MSFLRELNMKICLPVHQLLKAVVILLIMCSYTSKNICLANEINFTVNPNCSIDCDKPWLIYGKNEGENNTVHYLWSAMELPSFVIAVSVPEAEIQVNWTELQEGKPGAIYFSKVPENTFGISFQTLILFNDRNDTGKIDNIPEEEKKYASLSDFEWNVSPSENVTGQTKFTFSSTIYKGRKMANDSKISFSVVAYDENGRGESLPHLITKPSSFQIEIALNHLFIDFNTYDSHGYRNYGTDDDVIPISGFYYPRWAVDTIVVSDDLPKEDGERGFHMENDKSLDDEYTPGVFDLSSITTEGARESSDELMGGYLQWRPVCYLTSDKDINFSTYPNLNNSLPPIDLEHIDNANRSLFYVLFGNNINNLIGFQTSVAFGLSKDGFYTKYNYTEWTFSMGLGAVPDESFSTLIIIIISVAVGIPALLFIFGGAYLAMRKLTRGRGQILITEE</sequence>
<dbReference type="EMBL" id="SEYY01018956">
    <property type="protein sequence ID" value="KAB7498818.1"/>
    <property type="molecule type" value="Genomic_DNA"/>
</dbReference>
<evidence type="ECO:0000256" key="8">
    <source>
        <dbReference type="ARBA" id="ARBA00024176"/>
    </source>
</evidence>